<evidence type="ECO:0000313" key="3">
    <source>
        <dbReference type="Proteomes" id="UP000006038"/>
    </source>
</evidence>
<evidence type="ECO:0000313" key="2">
    <source>
        <dbReference type="EnsemblPlants" id="OB11G20350.1"/>
    </source>
</evidence>
<keyword evidence="1" id="KW-1133">Transmembrane helix</keyword>
<dbReference type="Gramene" id="OB11G20350.1">
    <property type="protein sequence ID" value="OB11G20350.1"/>
    <property type="gene ID" value="OB11G20350"/>
</dbReference>
<keyword evidence="1" id="KW-0812">Transmembrane</keyword>
<protein>
    <submittedName>
        <fullName evidence="2">Uncharacterized protein</fullName>
    </submittedName>
</protein>
<name>J3N899_ORYBR</name>
<accession>J3N899</accession>
<dbReference type="Proteomes" id="UP000006038">
    <property type="component" value="Chromosome 11"/>
</dbReference>
<dbReference type="AlphaFoldDB" id="J3N899"/>
<dbReference type="HOGENOM" id="CLU_2376191_0_0_1"/>
<keyword evidence="1" id="KW-0472">Membrane</keyword>
<organism evidence="2">
    <name type="scientific">Oryza brachyantha</name>
    <name type="common">malo sina</name>
    <dbReference type="NCBI Taxonomy" id="4533"/>
    <lineage>
        <taxon>Eukaryota</taxon>
        <taxon>Viridiplantae</taxon>
        <taxon>Streptophyta</taxon>
        <taxon>Embryophyta</taxon>
        <taxon>Tracheophyta</taxon>
        <taxon>Spermatophyta</taxon>
        <taxon>Magnoliopsida</taxon>
        <taxon>Liliopsida</taxon>
        <taxon>Poales</taxon>
        <taxon>Poaceae</taxon>
        <taxon>BOP clade</taxon>
        <taxon>Oryzoideae</taxon>
        <taxon>Oryzeae</taxon>
        <taxon>Oryzinae</taxon>
        <taxon>Oryza</taxon>
    </lineage>
</organism>
<reference evidence="2" key="1">
    <citation type="journal article" date="2013" name="Nat. Commun.">
        <title>Whole-genome sequencing of Oryza brachyantha reveals mechanisms underlying Oryza genome evolution.</title>
        <authorList>
            <person name="Chen J."/>
            <person name="Huang Q."/>
            <person name="Gao D."/>
            <person name="Wang J."/>
            <person name="Lang Y."/>
            <person name="Liu T."/>
            <person name="Li B."/>
            <person name="Bai Z."/>
            <person name="Luis Goicoechea J."/>
            <person name="Liang C."/>
            <person name="Chen C."/>
            <person name="Zhang W."/>
            <person name="Sun S."/>
            <person name="Liao Y."/>
            <person name="Zhang X."/>
            <person name="Yang L."/>
            <person name="Song C."/>
            <person name="Wang M."/>
            <person name="Shi J."/>
            <person name="Liu G."/>
            <person name="Liu J."/>
            <person name="Zhou H."/>
            <person name="Zhou W."/>
            <person name="Yu Q."/>
            <person name="An N."/>
            <person name="Chen Y."/>
            <person name="Cai Q."/>
            <person name="Wang B."/>
            <person name="Liu B."/>
            <person name="Min J."/>
            <person name="Huang Y."/>
            <person name="Wu H."/>
            <person name="Li Z."/>
            <person name="Zhang Y."/>
            <person name="Yin Y."/>
            <person name="Song W."/>
            <person name="Jiang J."/>
            <person name="Jackson S.A."/>
            <person name="Wing R.A."/>
            <person name="Wang J."/>
            <person name="Chen M."/>
        </authorList>
    </citation>
    <scope>NUCLEOTIDE SEQUENCE [LARGE SCALE GENOMIC DNA]</scope>
    <source>
        <strain evidence="2">cv. IRGC 101232</strain>
    </source>
</reference>
<reference evidence="2" key="2">
    <citation type="submission" date="2013-04" db="UniProtKB">
        <authorList>
            <consortium name="EnsemblPlants"/>
        </authorList>
    </citation>
    <scope>IDENTIFICATION</scope>
</reference>
<feature type="transmembrane region" description="Helical" evidence="1">
    <location>
        <begin position="63"/>
        <end position="83"/>
    </location>
</feature>
<dbReference type="EnsemblPlants" id="OB11G20350.1">
    <property type="protein sequence ID" value="OB11G20350.1"/>
    <property type="gene ID" value="OB11G20350"/>
</dbReference>
<proteinExistence type="predicted"/>
<sequence>MFSSGLFQFVNVYNLGKDVFRYKGVTTKGSRMAQKHGMCFHSFLAFLVYSYVSLLFKCIRMDISIFGCITLYGLMVSGCNYDIKYLNSITLKVLG</sequence>
<evidence type="ECO:0000256" key="1">
    <source>
        <dbReference type="SAM" id="Phobius"/>
    </source>
</evidence>
<keyword evidence="3" id="KW-1185">Reference proteome</keyword>
<feature type="transmembrane region" description="Helical" evidence="1">
    <location>
        <begin position="38"/>
        <end position="57"/>
    </location>
</feature>